<keyword evidence="3 6" id="KW-1133">Transmembrane helix</keyword>
<reference evidence="8 9" key="1">
    <citation type="journal article" date="2019" name="Fungal Biol. Biotechnol.">
        <title>Draft genome sequence of fastidious pathogen Ceratobasidium theobromae, which causes vascular-streak dieback in Theobroma cacao.</title>
        <authorList>
            <person name="Ali S.S."/>
            <person name="Asman A."/>
            <person name="Shao J."/>
            <person name="Firmansyah A.P."/>
            <person name="Susilo A.W."/>
            <person name="Rosmana A."/>
            <person name="McMahon P."/>
            <person name="Junaid M."/>
            <person name="Guest D."/>
            <person name="Kheng T.Y."/>
            <person name="Meinhardt L.W."/>
            <person name="Bailey B.A."/>
        </authorList>
    </citation>
    <scope>NUCLEOTIDE SEQUENCE [LARGE SCALE GENOMIC DNA]</scope>
    <source>
        <strain evidence="8 9">CT2</strain>
    </source>
</reference>
<comment type="caution">
    <text evidence="8">The sequence shown here is derived from an EMBL/GenBank/DDBJ whole genome shotgun (WGS) entry which is preliminary data.</text>
</comment>
<evidence type="ECO:0000256" key="2">
    <source>
        <dbReference type="ARBA" id="ARBA00022692"/>
    </source>
</evidence>
<comment type="subcellular location">
    <subcellularLocation>
        <location evidence="1">Membrane</location>
        <topology evidence="1">Multi-pass membrane protein</topology>
    </subcellularLocation>
</comment>
<feature type="transmembrane region" description="Helical" evidence="6">
    <location>
        <begin position="138"/>
        <end position="155"/>
    </location>
</feature>
<dbReference type="InterPro" id="IPR050186">
    <property type="entry name" value="TPT_transporter"/>
</dbReference>
<evidence type="ECO:0000256" key="1">
    <source>
        <dbReference type="ARBA" id="ARBA00004141"/>
    </source>
</evidence>
<dbReference type="Proteomes" id="UP000383932">
    <property type="component" value="Unassembled WGS sequence"/>
</dbReference>
<name>A0A5N5QQ66_9AGAM</name>
<evidence type="ECO:0000256" key="3">
    <source>
        <dbReference type="ARBA" id="ARBA00022989"/>
    </source>
</evidence>
<feature type="transmembrane region" description="Helical" evidence="6">
    <location>
        <begin position="420"/>
        <end position="440"/>
    </location>
</feature>
<protein>
    <submittedName>
        <fullName evidence="8">Triose-phosphate transporter</fullName>
    </submittedName>
</protein>
<dbReference type="Pfam" id="PF03151">
    <property type="entry name" value="TPT"/>
    <property type="match status" value="1"/>
</dbReference>
<dbReference type="GO" id="GO:0016020">
    <property type="term" value="C:membrane"/>
    <property type="evidence" value="ECO:0007669"/>
    <property type="project" value="UniProtKB-SubCell"/>
</dbReference>
<accession>A0A5N5QQ66</accession>
<dbReference type="OrthoDB" id="10261634at2759"/>
<dbReference type="EMBL" id="SSOP01000039">
    <property type="protein sequence ID" value="KAB5593367.1"/>
    <property type="molecule type" value="Genomic_DNA"/>
</dbReference>
<keyword evidence="2 6" id="KW-0812">Transmembrane</keyword>
<feature type="domain" description="Sugar phosphate transporter" evidence="7">
    <location>
        <begin position="138"/>
        <end position="244"/>
    </location>
</feature>
<feature type="transmembrane region" description="Helical" evidence="6">
    <location>
        <begin position="167"/>
        <end position="185"/>
    </location>
</feature>
<evidence type="ECO:0000313" key="8">
    <source>
        <dbReference type="EMBL" id="KAB5593367.1"/>
    </source>
</evidence>
<gene>
    <name evidence="8" type="ORF">CTheo_3199</name>
</gene>
<organism evidence="8 9">
    <name type="scientific">Ceratobasidium theobromae</name>
    <dbReference type="NCBI Taxonomy" id="1582974"/>
    <lineage>
        <taxon>Eukaryota</taxon>
        <taxon>Fungi</taxon>
        <taxon>Dikarya</taxon>
        <taxon>Basidiomycota</taxon>
        <taxon>Agaricomycotina</taxon>
        <taxon>Agaricomycetes</taxon>
        <taxon>Cantharellales</taxon>
        <taxon>Ceratobasidiaceae</taxon>
        <taxon>Ceratobasidium</taxon>
    </lineage>
</organism>
<evidence type="ECO:0000313" key="9">
    <source>
        <dbReference type="Proteomes" id="UP000383932"/>
    </source>
</evidence>
<feature type="transmembrane region" description="Helical" evidence="6">
    <location>
        <begin position="387"/>
        <end position="405"/>
    </location>
</feature>
<feature type="transmembrane region" description="Helical" evidence="6">
    <location>
        <begin position="236"/>
        <end position="259"/>
    </location>
</feature>
<evidence type="ECO:0000256" key="6">
    <source>
        <dbReference type="SAM" id="Phobius"/>
    </source>
</evidence>
<evidence type="ECO:0000259" key="7">
    <source>
        <dbReference type="Pfam" id="PF03151"/>
    </source>
</evidence>
<keyword evidence="9" id="KW-1185">Reference proteome</keyword>
<dbReference type="PANTHER" id="PTHR11132">
    <property type="entry name" value="SOLUTE CARRIER FAMILY 35"/>
    <property type="match status" value="1"/>
</dbReference>
<dbReference type="AlphaFoldDB" id="A0A5N5QQ66"/>
<proteinExistence type="predicted"/>
<feature type="transmembrane region" description="Helical" evidence="6">
    <location>
        <begin position="474"/>
        <end position="494"/>
    </location>
</feature>
<feature type="compositionally biased region" description="Polar residues" evidence="5">
    <location>
        <begin position="10"/>
        <end position="21"/>
    </location>
</feature>
<evidence type="ECO:0000256" key="4">
    <source>
        <dbReference type="ARBA" id="ARBA00023136"/>
    </source>
</evidence>
<evidence type="ECO:0000256" key="5">
    <source>
        <dbReference type="SAM" id="MobiDB-lite"/>
    </source>
</evidence>
<dbReference type="InterPro" id="IPR004853">
    <property type="entry name" value="Sugar_P_trans_dom"/>
</dbReference>
<feature type="region of interest" description="Disordered" evidence="5">
    <location>
        <begin position="1"/>
        <end position="43"/>
    </location>
</feature>
<feature type="transmembrane region" description="Helical" evidence="6">
    <location>
        <begin position="304"/>
        <end position="321"/>
    </location>
</feature>
<sequence>MSRHLHSRTLSRNIACVSSPTPEAPSTWGLPTPPPSLSDLSSLARPEYPGVNHLGGDQSLGTRESPQHISRDQLVSNDGLLPLHVSSHLNSIEPHVLVWPGPWLNYIASFRGTAARSLRRLWTAGNARHRFDGLGTNIGAWLTLYLACNLALTLHNKYLLNDFPFPWILTALHAFCSALGSWICARRGIFKPAPINHPTTPLLALFSILYSANIAASNASLRLVSIATHQVVRAATPLFVILFAWIGQIRVNAAGLRFHRNKLASGRQGTEYMGVSREKFKSLIPVVLGVVFATYGDYSYTCTGVVITLVGTALAALKALLTSRVVRPKTHVFSLLYAEPTQLSNSSQMKRHESKRTIDEGYLSSDENMLPGLAKPASAQPLHPLDVLLRLSPLACVQCLVVAFISGETDRWSTPTLSEWRALALNGVLAFLLNYVSFVANRRAGALSMTVAANVKQVLTILLALAIFNAGTPSVMHLLGIGLTLCGGAWYGYLEVQGKKQVEGDKSSA</sequence>
<keyword evidence="4 6" id="KW-0472">Membrane</keyword>
<feature type="transmembrane region" description="Helical" evidence="6">
    <location>
        <begin position="447"/>
        <end position="468"/>
    </location>
</feature>